<protein>
    <submittedName>
        <fullName evidence="1">Uncharacterized protein</fullName>
    </submittedName>
</protein>
<dbReference type="AlphaFoldDB" id="A0A0F9IGS7"/>
<reference evidence="1" key="1">
    <citation type="journal article" date="2015" name="Nature">
        <title>Complex archaea that bridge the gap between prokaryotes and eukaryotes.</title>
        <authorList>
            <person name="Spang A."/>
            <person name="Saw J.H."/>
            <person name="Jorgensen S.L."/>
            <person name="Zaremba-Niedzwiedzka K."/>
            <person name="Martijn J."/>
            <person name="Lind A.E."/>
            <person name="van Eijk R."/>
            <person name="Schleper C."/>
            <person name="Guy L."/>
            <person name="Ettema T.J."/>
        </authorList>
    </citation>
    <scope>NUCLEOTIDE SEQUENCE</scope>
</reference>
<name>A0A0F9IGS7_9ZZZZ</name>
<dbReference type="EMBL" id="LAZR01012450">
    <property type="protein sequence ID" value="KKM26786.1"/>
    <property type="molecule type" value="Genomic_DNA"/>
</dbReference>
<evidence type="ECO:0000313" key="1">
    <source>
        <dbReference type="EMBL" id="KKM26786.1"/>
    </source>
</evidence>
<comment type="caution">
    <text evidence="1">The sequence shown here is derived from an EMBL/GenBank/DDBJ whole genome shotgun (WGS) entry which is preliminary data.</text>
</comment>
<proteinExistence type="predicted"/>
<organism evidence="1">
    <name type="scientific">marine sediment metagenome</name>
    <dbReference type="NCBI Taxonomy" id="412755"/>
    <lineage>
        <taxon>unclassified sequences</taxon>
        <taxon>metagenomes</taxon>
        <taxon>ecological metagenomes</taxon>
    </lineage>
</organism>
<accession>A0A0F9IGS7</accession>
<sequence>MQNPSTYNRQNWKGLSNEEREIVQARLDNWVKANKVRPYLGKGNHCLKKLVNHRHRCVTESCWDFEIPGKFTVLDHAELWVQETGSFIVTAHPYGL</sequence>
<gene>
    <name evidence="1" type="ORF">LCGC14_1581290</name>
</gene>